<dbReference type="GO" id="GO:0051301">
    <property type="term" value="P:cell division"/>
    <property type="evidence" value="ECO:0007669"/>
    <property type="project" value="InterPro"/>
</dbReference>
<evidence type="ECO:0000256" key="8">
    <source>
        <dbReference type="ARBA" id="ARBA00023136"/>
    </source>
</evidence>
<dbReference type="EMBL" id="CAFAAV010000226">
    <property type="protein sequence ID" value="CAB4833490.1"/>
    <property type="molecule type" value="Genomic_DNA"/>
</dbReference>
<dbReference type="EMBL" id="CAFBIY010000092">
    <property type="protein sequence ID" value="CAB4851716.1"/>
    <property type="molecule type" value="Genomic_DNA"/>
</dbReference>
<evidence type="ECO:0000256" key="5">
    <source>
        <dbReference type="ARBA" id="ARBA00022618"/>
    </source>
</evidence>
<evidence type="ECO:0000313" key="16">
    <source>
        <dbReference type="EMBL" id="CAB4851716.1"/>
    </source>
</evidence>
<name>A0A6J7C168_9ZZZZ</name>
<protein>
    <recommendedName>
        <fullName evidence="3">Cell division protein FtsX</fullName>
    </recommendedName>
</protein>
<dbReference type="InterPro" id="IPR004513">
    <property type="entry name" value="FtsX"/>
</dbReference>
<evidence type="ECO:0000256" key="4">
    <source>
        <dbReference type="ARBA" id="ARBA00022475"/>
    </source>
</evidence>
<evidence type="ECO:0000313" key="13">
    <source>
        <dbReference type="EMBL" id="CAB4364191.1"/>
    </source>
</evidence>
<accession>A0A6J7C168</accession>
<keyword evidence="5" id="KW-0132">Cell division</keyword>
<dbReference type="AlphaFoldDB" id="A0A6J7C168"/>
<gene>
    <name evidence="14" type="ORF">UFOPK2656_00209</name>
    <name evidence="15" type="ORF">UFOPK3099_02353</name>
    <name evidence="16" type="ORF">UFOPK3267_01676</name>
    <name evidence="17" type="ORF">UFOPK3651_01710</name>
    <name evidence="13" type="ORF">UFOPK4189_01957</name>
</gene>
<sequence>MISRIRYTFREMWASLSRNLTLTAAAVITSTVSLFLFGGTLLIQRAFDNQLKKWTGGVEMIVYVNHGATPDKVELIRKALLAESSTVETVDYCDETCSAGIAATLFATDPAALEQLLPNIPSLFKVKPVDKSSSALLRSLKTQFEGLPNVHSVETPDEAVDLLSQLKDFFGVRTLVLSVVLLGASALLIWNTIRTAMFARRREIEVMKLVGATNWFIRLPFMLEGLLQGIVGAAMGSAALLFVNDNWTSGVRGFPDNSGLKSFVVTDGFPLWVCFWMVILGAFVGAVGSATAASRFLDV</sequence>
<evidence type="ECO:0000256" key="6">
    <source>
        <dbReference type="ARBA" id="ARBA00022692"/>
    </source>
</evidence>
<dbReference type="InterPro" id="IPR003838">
    <property type="entry name" value="ABC3_permease_C"/>
</dbReference>
<feature type="transmembrane region" description="Helical" evidence="10">
    <location>
        <begin position="20"/>
        <end position="43"/>
    </location>
</feature>
<dbReference type="EMBL" id="CAEZYF010000001">
    <property type="protein sequence ID" value="CAB4703573.1"/>
    <property type="molecule type" value="Genomic_DNA"/>
</dbReference>
<evidence type="ECO:0000259" key="11">
    <source>
        <dbReference type="Pfam" id="PF02687"/>
    </source>
</evidence>
<evidence type="ECO:0000256" key="2">
    <source>
        <dbReference type="ARBA" id="ARBA00007379"/>
    </source>
</evidence>
<evidence type="ECO:0000256" key="9">
    <source>
        <dbReference type="ARBA" id="ARBA00023306"/>
    </source>
</evidence>
<feature type="domain" description="FtsX extracellular" evidence="12">
    <location>
        <begin position="58"/>
        <end position="153"/>
    </location>
</feature>
<reference evidence="16" key="1">
    <citation type="submission" date="2020-05" db="EMBL/GenBank/DDBJ databases">
        <authorList>
            <person name="Chiriac C."/>
            <person name="Salcher M."/>
            <person name="Ghai R."/>
            <person name="Kavagutti S V."/>
        </authorList>
    </citation>
    <scope>NUCLEOTIDE SEQUENCE</scope>
</reference>
<keyword evidence="8 10" id="KW-0472">Membrane</keyword>
<keyword evidence="4" id="KW-1003">Cell membrane</keyword>
<evidence type="ECO:0000313" key="15">
    <source>
        <dbReference type="EMBL" id="CAB4833490.1"/>
    </source>
</evidence>
<dbReference type="PANTHER" id="PTHR47755">
    <property type="entry name" value="CELL DIVISION PROTEIN FTSX"/>
    <property type="match status" value="1"/>
</dbReference>
<evidence type="ECO:0000256" key="7">
    <source>
        <dbReference type="ARBA" id="ARBA00022989"/>
    </source>
</evidence>
<evidence type="ECO:0000256" key="1">
    <source>
        <dbReference type="ARBA" id="ARBA00004651"/>
    </source>
</evidence>
<keyword evidence="6 10" id="KW-0812">Transmembrane</keyword>
<dbReference type="EMBL" id="CAFBMT010000008">
    <property type="protein sequence ID" value="CAB4934589.1"/>
    <property type="molecule type" value="Genomic_DNA"/>
</dbReference>
<dbReference type="GO" id="GO:0005886">
    <property type="term" value="C:plasma membrane"/>
    <property type="evidence" value="ECO:0007669"/>
    <property type="project" value="UniProtKB-SubCell"/>
</dbReference>
<evidence type="ECO:0000313" key="17">
    <source>
        <dbReference type="EMBL" id="CAB4934589.1"/>
    </source>
</evidence>
<dbReference type="InterPro" id="IPR040690">
    <property type="entry name" value="FtsX_ECD"/>
</dbReference>
<keyword evidence="9" id="KW-0131">Cell cycle</keyword>
<comment type="similarity">
    <text evidence="2">Belongs to the ABC-4 integral membrane protein family. FtsX subfamily.</text>
</comment>
<feature type="transmembrane region" description="Helical" evidence="10">
    <location>
        <begin position="269"/>
        <end position="293"/>
    </location>
</feature>
<feature type="transmembrane region" description="Helical" evidence="10">
    <location>
        <begin position="170"/>
        <end position="193"/>
    </location>
</feature>
<proteinExistence type="inferred from homology"/>
<dbReference type="Pfam" id="PF18075">
    <property type="entry name" value="FtsX_ECD"/>
    <property type="match status" value="1"/>
</dbReference>
<dbReference type="PANTHER" id="PTHR47755:SF1">
    <property type="entry name" value="CELL DIVISION PROTEIN FTSX"/>
    <property type="match status" value="1"/>
</dbReference>
<dbReference type="Pfam" id="PF02687">
    <property type="entry name" value="FtsX"/>
    <property type="match status" value="1"/>
</dbReference>
<dbReference type="PIRSF" id="PIRSF003097">
    <property type="entry name" value="FtsX"/>
    <property type="match status" value="1"/>
</dbReference>
<organism evidence="16">
    <name type="scientific">freshwater metagenome</name>
    <dbReference type="NCBI Taxonomy" id="449393"/>
    <lineage>
        <taxon>unclassified sequences</taxon>
        <taxon>metagenomes</taxon>
        <taxon>ecological metagenomes</taxon>
    </lineage>
</organism>
<evidence type="ECO:0000259" key="12">
    <source>
        <dbReference type="Pfam" id="PF18075"/>
    </source>
</evidence>
<feature type="domain" description="ABC3 transporter permease C-terminal" evidence="11">
    <location>
        <begin position="176"/>
        <end position="295"/>
    </location>
</feature>
<evidence type="ECO:0000256" key="3">
    <source>
        <dbReference type="ARBA" id="ARBA00021907"/>
    </source>
</evidence>
<comment type="subcellular location">
    <subcellularLocation>
        <location evidence="1">Cell membrane</location>
        <topology evidence="1">Multi-pass membrane protein</topology>
    </subcellularLocation>
</comment>
<evidence type="ECO:0000256" key="10">
    <source>
        <dbReference type="SAM" id="Phobius"/>
    </source>
</evidence>
<dbReference type="EMBL" id="CAESGF010000011">
    <property type="protein sequence ID" value="CAB4364191.1"/>
    <property type="molecule type" value="Genomic_DNA"/>
</dbReference>
<keyword evidence="7 10" id="KW-1133">Transmembrane helix</keyword>
<evidence type="ECO:0000313" key="14">
    <source>
        <dbReference type="EMBL" id="CAB4703573.1"/>
    </source>
</evidence>
<feature type="transmembrane region" description="Helical" evidence="10">
    <location>
        <begin position="225"/>
        <end position="243"/>
    </location>
</feature>